<evidence type="ECO:0000313" key="3">
    <source>
        <dbReference type="Proteomes" id="UP000887013"/>
    </source>
</evidence>
<keyword evidence="3" id="KW-1185">Reference proteome</keyword>
<organism evidence="2 3">
    <name type="scientific">Nephila pilipes</name>
    <name type="common">Giant wood spider</name>
    <name type="synonym">Nephila maculata</name>
    <dbReference type="NCBI Taxonomy" id="299642"/>
    <lineage>
        <taxon>Eukaryota</taxon>
        <taxon>Metazoa</taxon>
        <taxon>Ecdysozoa</taxon>
        <taxon>Arthropoda</taxon>
        <taxon>Chelicerata</taxon>
        <taxon>Arachnida</taxon>
        <taxon>Araneae</taxon>
        <taxon>Araneomorphae</taxon>
        <taxon>Entelegynae</taxon>
        <taxon>Araneoidea</taxon>
        <taxon>Nephilidae</taxon>
        <taxon>Nephila</taxon>
    </lineage>
</organism>
<evidence type="ECO:0000313" key="2">
    <source>
        <dbReference type="EMBL" id="GFT91751.1"/>
    </source>
</evidence>
<name>A0A8X6PYA7_NEPPI</name>
<feature type="transmembrane region" description="Helical" evidence="1">
    <location>
        <begin position="42"/>
        <end position="61"/>
    </location>
</feature>
<keyword evidence="1" id="KW-0812">Transmembrane</keyword>
<sequence>MSIRIAPKESFKIKIVFLQEWANDYFAKFPKINILKCTFENISIYCNIVVIIEVYFIVFHARWEAVKER</sequence>
<dbReference type="AlphaFoldDB" id="A0A8X6PYA7"/>
<keyword evidence="1" id="KW-1133">Transmembrane helix</keyword>
<reference evidence="2" key="1">
    <citation type="submission" date="2020-08" db="EMBL/GenBank/DDBJ databases">
        <title>Multicomponent nature underlies the extraordinary mechanical properties of spider dragline silk.</title>
        <authorList>
            <person name="Kono N."/>
            <person name="Nakamura H."/>
            <person name="Mori M."/>
            <person name="Yoshida Y."/>
            <person name="Ohtoshi R."/>
            <person name="Malay A.D."/>
            <person name="Moran D.A.P."/>
            <person name="Tomita M."/>
            <person name="Numata K."/>
            <person name="Arakawa K."/>
        </authorList>
    </citation>
    <scope>NUCLEOTIDE SEQUENCE</scope>
</reference>
<proteinExistence type="predicted"/>
<evidence type="ECO:0000256" key="1">
    <source>
        <dbReference type="SAM" id="Phobius"/>
    </source>
</evidence>
<keyword evidence="1" id="KW-0472">Membrane</keyword>
<dbReference type="Proteomes" id="UP000887013">
    <property type="component" value="Unassembled WGS sequence"/>
</dbReference>
<gene>
    <name evidence="2" type="ORF">NPIL_337341</name>
</gene>
<dbReference type="EMBL" id="BMAW01120975">
    <property type="protein sequence ID" value="GFT91751.1"/>
    <property type="molecule type" value="Genomic_DNA"/>
</dbReference>
<protein>
    <submittedName>
        <fullName evidence="2">Uncharacterized protein</fullName>
    </submittedName>
</protein>
<comment type="caution">
    <text evidence="2">The sequence shown here is derived from an EMBL/GenBank/DDBJ whole genome shotgun (WGS) entry which is preliminary data.</text>
</comment>
<accession>A0A8X6PYA7</accession>